<dbReference type="NCBIfam" id="TIGR01479">
    <property type="entry name" value="GMP_PMI"/>
    <property type="match status" value="1"/>
</dbReference>
<keyword evidence="13" id="KW-0413">Isomerase</keyword>
<dbReference type="InterPro" id="IPR011051">
    <property type="entry name" value="RmlC_Cupin_sf"/>
</dbReference>
<evidence type="ECO:0000259" key="11">
    <source>
        <dbReference type="Pfam" id="PF01050"/>
    </source>
</evidence>
<dbReference type="Pfam" id="PF22640">
    <property type="entry name" value="ManC_GMP_beta-helix"/>
    <property type="match status" value="1"/>
</dbReference>
<dbReference type="Gene3D" id="2.60.120.10">
    <property type="entry name" value="Jelly Rolls"/>
    <property type="match status" value="1"/>
</dbReference>
<evidence type="ECO:0000256" key="7">
    <source>
        <dbReference type="ARBA" id="ARBA00023134"/>
    </source>
</evidence>
<dbReference type="Pfam" id="PF01050">
    <property type="entry name" value="MannoseP_isomer"/>
    <property type="match status" value="1"/>
</dbReference>
<dbReference type="Gene3D" id="3.90.550.10">
    <property type="entry name" value="Spore Coat Polysaccharide Biosynthesis Protein SpsA, Chain A"/>
    <property type="match status" value="1"/>
</dbReference>
<keyword evidence="14" id="KW-1185">Reference proteome</keyword>
<dbReference type="CDD" id="cd02509">
    <property type="entry name" value="GDP-M1P_Guanylyltransferase"/>
    <property type="match status" value="1"/>
</dbReference>
<feature type="domain" description="Nucleotidyl transferase" evidence="10">
    <location>
        <begin position="12"/>
        <end position="295"/>
    </location>
</feature>
<dbReference type="InterPro" id="IPR001538">
    <property type="entry name" value="Man6P_isomerase-2_C"/>
</dbReference>
<dbReference type="SUPFAM" id="SSF53448">
    <property type="entry name" value="Nucleotide-diphospho-sugar transferases"/>
    <property type="match status" value="1"/>
</dbReference>
<dbReference type="RefSeq" id="WP_109677375.1">
    <property type="nucleotide sequence ID" value="NZ_CP086615.1"/>
</dbReference>
<comment type="caution">
    <text evidence="13">The sequence shown here is derived from an EMBL/GenBank/DDBJ whole genome shotgun (WGS) entry which is preliminary data.</text>
</comment>
<dbReference type="GO" id="GO:0004475">
    <property type="term" value="F:mannose-1-phosphate guanylyltransferase (GTP) activity"/>
    <property type="evidence" value="ECO:0007669"/>
    <property type="project" value="UniProtKB-EC"/>
</dbReference>
<comment type="catalytic activity">
    <reaction evidence="8">
        <text>alpha-D-mannose 1-phosphate + GTP + H(+) = GDP-alpha-D-mannose + diphosphate</text>
        <dbReference type="Rhea" id="RHEA:15229"/>
        <dbReference type="ChEBI" id="CHEBI:15378"/>
        <dbReference type="ChEBI" id="CHEBI:33019"/>
        <dbReference type="ChEBI" id="CHEBI:37565"/>
        <dbReference type="ChEBI" id="CHEBI:57527"/>
        <dbReference type="ChEBI" id="CHEBI:58409"/>
        <dbReference type="EC" id="2.7.7.13"/>
    </reaction>
</comment>
<comment type="similarity">
    <text evidence="2 9">Belongs to the mannose-6-phosphate isomerase type 2 family.</text>
</comment>
<protein>
    <recommendedName>
        <fullName evidence="3">mannose-1-phosphate guanylyltransferase</fullName>
        <ecNumber evidence="3">2.7.7.13</ecNumber>
    </recommendedName>
</protein>
<dbReference type="InterPro" id="IPR005835">
    <property type="entry name" value="NTP_transferase_dom"/>
</dbReference>
<dbReference type="InterPro" id="IPR049577">
    <property type="entry name" value="GMPP_N"/>
</dbReference>
<dbReference type="InterPro" id="IPR006375">
    <property type="entry name" value="Man1P_GuaTrfase/Man6P_Isoase"/>
</dbReference>
<dbReference type="UniPathway" id="UPA00126">
    <property type="reaction ID" value="UER00930"/>
</dbReference>
<name>A0A2U2N4U6_9GAMM</name>
<evidence type="ECO:0000259" key="12">
    <source>
        <dbReference type="Pfam" id="PF22640"/>
    </source>
</evidence>
<sequence>MTEVPTLGATVPVILSGGVGSRLWPLSRELYPKQFLDLTASGSTLVQETVARLAGVPGLTAPLVVCNQEHRFLVAEQLRENPLGPARILLEPMGRNTAPAVAVAALQAMREDPEAVLAVFPADHRIEHPEVLRSALGNAVAAARDGWLVTFGIVPTRAETGFGYIAAGEPVDDDEAVLRVERFVEKPDRRRAEEYLQSGGFYWNSGMFVFRASRYLEELERLAPEMLNACEAALETATADLDFIRLGAAAFEACPGESIDYAVMEHTEAAVTLPLAAGWNDLGSWGALLDSGEADEAGNVLLGDVISEDSQGNYVRADSRLVALVGLRDHVVVETSDCVLVAPRERVHEVKGVVARLQREGRPEASLHQRVHRPWGSYEGLALGERFQVKRIVVNPGCSLSLQMHHHRAEHWVVVRGTGRVVRGEDSFLLSEDQSTYIPLGTVHRLENPGVIPLEMVEVQSGSYLGEDDIVRLEDHFGRA</sequence>
<dbReference type="InterPro" id="IPR054566">
    <property type="entry name" value="ManC/GMP-like_b-helix"/>
</dbReference>
<dbReference type="InterPro" id="IPR051161">
    <property type="entry name" value="Mannose-6P_isomerase_type2"/>
</dbReference>
<evidence type="ECO:0000259" key="10">
    <source>
        <dbReference type="Pfam" id="PF00483"/>
    </source>
</evidence>
<evidence type="ECO:0000256" key="5">
    <source>
        <dbReference type="ARBA" id="ARBA00022695"/>
    </source>
</evidence>
<feature type="domain" description="Mannose-6-phosphate isomerase type II C-terminal" evidence="11">
    <location>
        <begin position="361"/>
        <end position="475"/>
    </location>
</feature>
<keyword evidence="7" id="KW-0342">GTP-binding</keyword>
<dbReference type="GO" id="GO:0005525">
    <property type="term" value="F:GTP binding"/>
    <property type="evidence" value="ECO:0007669"/>
    <property type="project" value="UniProtKB-KW"/>
</dbReference>
<keyword evidence="6" id="KW-0547">Nucleotide-binding</keyword>
<proteinExistence type="inferred from homology"/>
<dbReference type="GO" id="GO:0000271">
    <property type="term" value="P:polysaccharide biosynthetic process"/>
    <property type="evidence" value="ECO:0007669"/>
    <property type="project" value="InterPro"/>
</dbReference>
<dbReference type="FunFam" id="3.90.550.10:FF:000046">
    <property type="entry name" value="Mannose-1-phosphate guanylyltransferase (GDP)"/>
    <property type="match status" value="1"/>
</dbReference>
<keyword evidence="4 13" id="KW-0808">Transferase</keyword>
<dbReference type="PANTHER" id="PTHR46390">
    <property type="entry name" value="MANNOSE-1-PHOSPHATE GUANYLYLTRANSFERASE"/>
    <property type="match status" value="1"/>
</dbReference>
<comment type="pathway">
    <text evidence="1">Nucleotide-sugar biosynthesis; GDP-alpha-D-mannose biosynthesis; GDP-alpha-D-mannose from alpha-D-mannose 1-phosphate (GTP route): step 1/1.</text>
</comment>
<keyword evidence="5 13" id="KW-0548">Nucleotidyltransferase</keyword>
<evidence type="ECO:0000256" key="8">
    <source>
        <dbReference type="ARBA" id="ARBA00047343"/>
    </source>
</evidence>
<dbReference type="CDD" id="cd02213">
    <property type="entry name" value="cupin_PMI_typeII_C"/>
    <property type="match status" value="1"/>
</dbReference>
<evidence type="ECO:0000256" key="3">
    <source>
        <dbReference type="ARBA" id="ARBA00012387"/>
    </source>
</evidence>
<accession>A0A2U2N4U6</accession>
<dbReference type="FunFam" id="2.60.120.10:FF:000032">
    <property type="entry name" value="Mannose-1-phosphate guanylyltransferase/mannose-6-phosphate isomerase"/>
    <property type="match status" value="1"/>
</dbReference>
<dbReference type="EMBL" id="QFFI01000007">
    <property type="protein sequence ID" value="PWG64113.1"/>
    <property type="molecule type" value="Genomic_DNA"/>
</dbReference>
<evidence type="ECO:0000256" key="9">
    <source>
        <dbReference type="RuleBase" id="RU004190"/>
    </source>
</evidence>
<dbReference type="GO" id="GO:0009298">
    <property type="term" value="P:GDP-mannose biosynthetic process"/>
    <property type="evidence" value="ECO:0007669"/>
    <property type="project" value="UniProtKB-UniPathway"/>
</dbReference>
<dbReference type="PANTHER" id="PTHR46390:SF1">
    <property type="entry name" value="MANNOSE-1-PHOSPHATE GUANYLYLTRANSFERASE"/>
    <property type="match status" value="1"/>
</dbReference>
<evidence type="ECO:0000256" key="2">
    <source>
        <dbReference type="ARBA" id="ARBA00006115"/>
    </source>
</evidence>
<evidence type="ECO:0000256" key="6">
    <source>
        <dbReference type="ARBA" id="ARBA00022741"/>
    </source>
</evidence>
<dbReference type="AlphaFoldDB" id="A0A2U2N4U6"/>
<dbReference type="GO" id="GO:0016853">
    <property type="term" value="F:isomerase activity"/>
    <property type="evidence" value="ECO:0007669"/>
    <property type="project" value="UniProtKB-KW"/>
</dbReference>
<dbReference type="Pfam" id="PF00483">
    <property type="entry name" value="NTP_transferase"/>
    <property type="match status" value="1"/>
</dbReference>
<evidence type="ECO:0000313" key="14">
    <source>
        <dbReference type="Proteomes" id="UP000245474"/>
    </source>
</evidence>
<reference evidence="13 14" key="1">
    <citation type="submission" date="2018-05" db="EMBL/GenBank/DDBJ databases">
        <title>Spiribacter halobius sp. nov., a moderately halophilic bacterium isolated from marine solar saltern.</title>
        <authorList>
            <person name="Zheng W.-S."/>
            <person name="Lu D.-C."/>
            <person name="Du Z.-J."/>
        </authorList>
    </citation>
    <scope>NUCLEOTIDE SEQUENCE [LARGE SCALE GENOMIC DNA]</scope>
    <source>
        <strain evidence="13 14">E85</strain>
    </source>
</reference>
<feature type="domain" description="MannoseP isomerase/GMP-like beta-helix" evidence="12">
    <location>
        <begin position="303"/>
        <end position="357"/>
    </location>
</feature>
<gene>
    <name evidence="13" type="ORF">DEM34_06320</name>
</gene>
<organism evidence="13 14">
    <name type="scientific">Sediminicurvatus halobius</name>
    <dbReference type="NCBI Taxonomy" id="2182432"/>
    <lineage>
        <taxon>Bacteria</taxon>
        <taxon>Pseudomonadati</taxon>
        <taxon>Pseudomonadota</taxon>
        <taxon>Gammaproteobacteria</taxon>
        <taxon>Chromatiales</taxon>
        <taxon>Ectothiorhodospiraceae</taxon>
        <taxon>Sediminicurvatus</taxon>
    </lineage>
</organism>
<evidence type="ECO:0000313" key="13">
    <source>
        <dbReference type="EMBL" id="PWG64113.1"/>
    </source>
</evidence>
<evidence type="ECO:0000256" key="1">
    <source>
        <dbReference type="ARBA" id="ARBA00004823"/>
    </source>
</evidence>
<dbReference type="EC" id="2.7.7.13" evidence="3"/>
<dbReference type="Proteomes" id="UP000245474">
    <property type="component" value="Unassembled WGS sequence"/>
</dbReference>
<dbReference type="InterPro" id="IPR014710">
    <property type="entry name" value="RmlC-like_jellyroll"/>
</dbReference>
<dbReference type="OrthoDB" id="9806359at2"/>
<dbReference type="InterPro" id="IPR029044">
    <property type="entry name" value="Nucleotide-diphossugar_trans"/>
</dbReference>
<dbReference type="SUPFAM" id="SSF51182">
    <property type="entry name" value="RmlC-like cupins"/>
    <property type="match status" value="1"/>
</dbReference>
<evidence type="ECO:0000256" key="4">
    <source>
        <dbReference type="ARBA" id="ARBA00022679"/>
    </source>
</evidence>